<dbReference type="InterPro" id="IPR021388">
    <property type="entry name" value="DUF3024"/>
</dbReference>
<dbReference type="Proteomes" id="UP000219621">
    <property type="component" value="Unassembled WGS sequence"/>
</dbReference>
<accession>A0A286G4H3</accession>
<dbReference type="EMBL" id="OCNJ01000001">
    <property type="protein sequence ID" value="SOD89854.1"/>
    <property type="molecule type" value="Genomic_DNA"/>
</dbReference>
<dbReference type="AlphaFoldDB" id="A0A286G4H3"/>
<sequence length="128" mass="15059">MAKASTTRDTPLTAADKARIAGQCEAFIAYVLVPRFLPEIRPTRFNYPIAYYGRWRGHRYSFLKRYRSGDPETLGIEFELPFARLDHIGGERFDVLWPRHTGRWYPLYPRLTLRDAMRAILADELLWP</sequence>
<name>A0A286G4H3_9PROT</name>
<gene>
    <name evidence="1" type="ORF">SAMN05421508_101358</name>
</gene>
<proteinExistence type="predicted"/>
<evidence type="ECO:0000313" key="1">
    <source>
        <dbReference type="EMBL" id="SOD89854.1"/>
    </source>
</evidence>
<protein>
    <submittedName>
        <fullName evidence="1">Uncharacterized protein</fullName>
    </submittedName>
</protein>
<evidence type="ECO:0000313" key="2">
    <source>
        <dbReference type="Proteomes" id="UP000219621"/>
    </source>
</evidence>
<reference evidence="1 2" key="1">
    <citation type="submission" date="2017-09" db="EMBL/GenBank/DDBJ databases">
        <authorList>
            <person name="Ehlers B."/>
            <person name="Leendertz F.H."/>
        </authorList>
    </citation>
    <scope>NUCLEOTIDE SEQUENCE [LARGE SCALE GENOMIC DNA]</scope>
    <source>
        <strain evidence="1 2">USBA 140</strain>
    </source>
</reference>
<keyword evidence="2" id="KW-1185">Reference proteome</keyword>
<dbReference type="Pfam" id="PF11225">
    <property type="entry name" value="DUF3024"/>
    <property type="match status" value="1"/>
</dbReference>
<organism evidence="1 2">
    <name type="scientific">Caenispirillum bisanense</name>
    <dbReference type="NCBI Taxonomy" id="414052"/>
    <lineage>
        <taxon>Bacteria</taxon>
        <taxon>Pseudomonadati</taxon>
        <taxon>Pseudomonadota</taxon>
        <taxon>Alphaproteobacteria</taxon>
        <taxon>Rhodospirillales</taxon>
        <taxon>Novispirillaceae</taxon>
        <taxon>Caenispirillum</taxon>
    </lineage>
</organism>
<dbReference type="OrthoDB" id="7304784at2"/>